<keyword evidence="6" id="KW-0547">Nucleotide-binding</keyword>
<keyword evidence="5 10" id="KW-0812">Transmembrane</keyword>
<feature type="transmembrane region" description="Helical" evidence="10">
    <location>
        <begin position="269"/>
        <end position="291"/>
    </location>
</feature>
<evidence type="ECO:0000256" key="2">
    <source>
        <dbReference type="ARBA" id="ARBA00022448"/>
    </source>
</evidence>
<keyword evidence="4" id="KW-0997">Cell inner membrane</keyword>
<dbReference type="InterPro" id="IPR039421">
    <property type="entry name" value="Type_1_exporter"/>
</dbReference>
<dbReference type="PANTHER" id="PTHR43394:SF1">
    <property type="entry name" value="ATP-BINDING CASSETTE SUB-FAMILY B MEMBER 10, MITOCHONDRIAL"/>
    <property type="match status" value="1"/>
</dbReference>
<feature type="transmembrane region" description="Helical" evidence="10">
    <location>
        <begin position="34"/>
        <end position="55"/>
    </location>
</feature>
<dbReference type="Proteomes" id="UP000185491">
    <property type="component" value="Chromosome"/>
</dbReference>
<reference evidence="13 14" key="1">
    <citation type="submission" date="2014-08" db="EMBL/GenBank/DDBJ databases">
        <title>Complete genome sequence of Corynebacterium phocae M408/89/1(T)(=DSM 44612(T)), isolated from the common seal (Phoca vitulina).</title>
        <authorList>
            <person name="Ruckert C."/>
            <person name="Albersmeier A."/>
            <person name="Winkler A."/>
            <person name="Kalinowski J."/>
        </authorList>
    </citation>
    <scope>NUCLEOTIDE SEQUENCE [LARGE SCALE GENOMIC DNA]</scope>
    <source>
        <strain evidence="13 14">M408/89/1</strain>
    </source>
</reference>
<name>A0A1L7D3K1_9CORY</name>
<evidence type="ECO:0000256" key="8">
    <source>
        <dbReference type="ARBA" id="ARBA00022989"/>
    </source>
</evidence>
<keyword evidence="8 10" id="KW-1133">Transmembrane helix</keyword>
<dbReference type="InterPro" id="IPR027417">
    <property type="entry name" value="P-loop_NTPase"/>
</dbReference>
<accession>A0A1L7D3K1</accession>
<dbReference type="GO" id="GO:0005886">
    <property type="term" value="C:plasma membrane"/>
    <property type="evidence" value="ECO:0007669"/>
    <property type="project" value="UniProtKB-SubCell"/>
</dbReference>
<keyword evidence="2" id="KW-0813">Transport</keyword>
<dbReference type="GO" id="GO:0015421">
    <property type="term" value="F:ABC-type oligopeptide transporter activity"/>
    <property type="evidence" value="ECO:0007669"/>
    <property type="project" value="TreeGrafter"/>
</dbReference>
<dbReference type="PANTHER" id="PTHR43394">
    <property type="entry name" value="ATP-DEPENDENT PERMEASE MDL1, MITOCHONDRIAL"/>
    <property type="match status" value="1"/>
</dbReference>
<dbReference type="Pfam" id="PF00005">
    <property type="entry name" value="ABC_tran"/>
    <property type="match status" value="1"/>
</dbReference>
<evidence type="ECO:0000256" key="7">
    <source>
        <dbReference type="ARBA" id="ARBA00022840"/>
    </source>
</evidence>
<dbReference type="KEGG" id="cpho:CPHO_06785"/>
<keyword evidence="7 13" id="KW-0067">ATP-binding</keyword>
<dbReference type="Gene3D" id="1.20.1560.10">
    <property type="entry name" value="ABC transporter type 1, transmembrane domain"/>
    <property type="match status" value="1"/>
</dbReference>
<dbReference type="PROSITE" id="PS50893">
    <property type="entry name" value="ABC_TRANSPORTER_2"/>
    <property type="match status" value="1"/>
</dbReference>
<evidence type="ECO:0000256" key="9">
    <source>
        <dbReference type="ARBA" id="ARBA00023136"/>
    </source>
</evidence>
<keyword evidence="9 10" id="KW-0472">Membrane</keyword>
<evidence type="ECO:0000256" key="1">
    <source>
        <dbReference type="ARBA" id="ARBA00004651"/>
    </source>
</evidence>
<evidence type="ECO:0000256" key="3">
    <source>
        <dbReference type="ARBA" id="ARBA00022475"/>
    </source>
</evidence>
<evidence type="ECO:0000313" key="13">
    <source>
        <dbReference type="EMBL" id="APT92647.1"/>
    </source>
</evidence>
<dbReference type="PROSITE" id="PS50929">
    <property type="entry name" value="ABC_TM1F"/>
    <property type="match status" value="1"/>
</dbReference>
<feature type="transmembrane region" description="Helical" evidence="10">
    <location>
        <begin position="159"/>
        <end position="192"/>
    </location>
</feature>
<dbReference type="SMART" id="SM00382">
    <property type="entry name" value="AAA"/>
    <property type="match status" value="1"/>
</dbReference>
<organism evidence="13 14">
    <name type="scientific">Corynebacterium phocae</name>
    <dbReference type="NCBI Taxonomy" id="161895"/>
    <lineage>
        <taxon>Bacteria</taxon>
        <taxon>Bacillati</taxon>
        <taxon>Actinomycetota</taxon>
        <taxon>Actinomycetes</taxon>
        <taxon>Mycobacteriales</taxon>
        <taxon>Corynebacteriaceae</taxon>
        <taxon>Corynebacterium</taxon>
    </lineage>
</organism>
<dbReference type="SUPFAM" id="SSF90123">
    <property type="entry name" value="ABC transporter transmembrane region"/>
    <property type="match status" value="1"/>
</dbReference>
<dbReference type="InterPro" id="IPR036640">
    <property type="entry name" value="ABC1_TM_sf"/>
</dbReference>
<evidence type="ECO:0000313" key="14">
    <source>
        <dbReference type="Proteomes" id="UP000185491"/>
    </source>
</evidence>
<dbReference type="FunFam" id="3.40.50.300:FF:001001">
    <property type="entry name" value="Multidrug ABC transporter ATP-binding protein"/>
    <property type="match status" value="1"/>
</dbReference>
<dbReference type="InterPro" id="IPR011527">
    <property type="entry name" value="ABC1_TM_dom"/>
</dbReference>
<dbReference type="STRING" id="161895.CPHO_06785"/>
<feature type="domain" description="ABC transporter" evidence="11">
    <location>
        <begin position="355"/>
        <end position="593"/>
    </location>
</feature>
<proteinExistence type="predicted"/>
<dbReference type="GO" id="GO:0016887">
    <property type="term" value="F:ATP hydrolysis activity"/>
    <property type="evidence" value="ECO:0007669"/>
    <property type="project" value="InterPro"/>
</dbReference>
<sequence length="598" mass="63248">MSAVRNADALAPATMRRSVAFLRGLPAAPTRAKVIGWVALIILAVVSMNLSALLLGRMVDLANGTPVAVLGSGRGALVAALSIVAITMLIEATVRVMTSFALSYSVRKQAVSLRKAALEAVLRAPVPDVMALGTGNVLTRLSKDINTTVNTLSKIGGRLAITLLVLPVTALTVGLIHPLYLLLFLVVGIIMYPWVRTIVHDIPVLTNVVSSVEASRNNVLVDTIRALETLHQFSWTGWAKHRMEAHSWETVQAWGDRTPLFTRILGQGYLAFSLLLLGSFSMGVPMVHYGLVTPGEAAAAVLLMMRLEIHVFNVLSFSGEIQHAATALGRAVALAAMSAPREGEIPPALDRAPAVQFENLSYSYPGGGAVISDLSLTLEAGTTTALVGTSGAGKSTLAATMAGLQYPTSGRILVGGVDIATVPNTWVTQHVALVTQEVHLFSGTLRDDLLLAAPGASDDSLLAALAAVGLTPSSVSWQRWLPRGLDTLIGSGNEEVGPDVAQQISLARMVLRQPPVLVMDEATSEAGSEHAQVLEEAARAVTAGRTSLVVAHRLDQARDADRIIVMEAGRIVEDGNHNSLVALDGRYAKAYKQWEQGS</sequence>
<dbReference type="Gene3D" id="3.40.50.300">
    <property type="entry name" value="P-loop containing nucleotide triphosphate hydrolases"/>
    <property type="match status" value="1"/>
</dbReference>
<feature type="transmembrane region" description="Helical" evidence="10">
    <location>
        <begin position="67"/>
        <end position="90"/>
    </location>
</feature>
<protein>
    <submittedName>
        <fullName evidence="13">ABC transporter ATP-binding protein</fullName>
    </submittedName>
</protein>
<evidence type="ECO:0000256" key="10">
    <source>
        <dbReference type="SAM" id="Phobius"/>
    </source>
</evidence>
<dbReference type="RefSeq" id="WP_075734331.1">
    <property type="nucleotide sequence ID" value="NZ_CP009249.1"/>
</dbReference>
<dbReference type="GO" id="GO:0005524">
    <property type="term" value="F:ATP binding"/>
    <property type="evidence" value="ECO:0007669"/>
    <property type="project" value="UniProtKB-KW"/>
</dbReference>
<keyword evidence="3" id="KW-1003">Cell membrane</keyword>
<evidence type="ECO:0000256" key="6">
    <source>
        <dbReference type="ARBA" id="ARBA00022741"/>
    </source>
</evidence>
<dbReference type="SUPFAM" id="SSF52540">
    <property type="entry name" value="P-loop containing nucleoside triphosphate hydrolases"/>
    <property type="match status" value="1"/>
</dbReference>
<dbReference type="Pfam" id="PF00664">
    <property type="entry name" value="ABC_membrane"/>
    <property type="match status" value="1"/>
</dbReference>
<gene>
    <name evidence="13" type="ORF">CPHO_06785</name>
</gene>
<dbReference type="AlphaFoldDB" id="A0A1L7D3K1"/>
<dbReference type="OrthoDB" id="9806127at2"/>
<evidence type="ECO:0000256" key="4">
    <source>
        <dbReference type="ARBA" id="ARBA00022519"/>
    </source>
</evidence>
<dbReference type="EMBL" id="CP009249">
    <property type="protein sequence ID" value="APT92647.1"/>
    <property type="molecule type" value="Genomic_DNA"/>
</dbReference>
<comment type="subcellular location">
    <subcellularLocation>
        <location evidence="1">Cell membrane</location>
        <topology evidence="1">Multi-pass membrane protein</topology>
    </subcellularLocation>
</comment>
<keyword evidence="14" id="KW-1185">Reference proteome</keyword>
<dbReference type="InterPro" id="IPR003593">
    <property type="entry name" value="AAA+_ATPase"/>
</dbReference>
<feature type="domain" description="ABC transmembrane type-1" evidence="12">
    <location>
        <begin position="35"/>
        <end position="323"/>
    </location>
</feature>
<dbReference type="InterPro" id="IPR003439">
    <property type="entry name" value="ABC_transporter-like_ATP-bd"/>
</dbReference>
<evidence type="ECO:0000256" key="5">
    <source>
        <dbReference type="ARBA" id="ARBA00022692"/>
    </source>
</evidence>
<evidence type="ECO:0000259" key="11">
    <source>
        <dbReference type="PROSITE" id="PS50893"/>
    </source>
</evidence>
<evidence type="ECO:0000259" key="12">
    <source>
        <dbReference type="PROSITE" id="PS50929"/>
    </source>
</evidence>